<evidence type="ECO:0000313" key="2">
    <source>
        <dbReference type="Proteomes" id="UP001638806"/>
    </source>
</evidence>
<reference evidence="1" key="1">
    <citation type="submission" date="2024-12" db="EMBL/GenBank/DDBJ databases">
        <title>Comparative genomics and development of molecular markers within Purpureocillium lilacinum and among Purpureocillium species.</title>
        <authorList>
            <person name="Yeh Z.-Y."/>
            <person name="Ni N.-T."/>
            <person name="Lo P.-H."/>
            <person name="Mushyakhwo K."/>
            <person name="Lin C.-F."/>
            <person name="Nai Y.-S."/>
        </authorList>
    </citation>
    <scope>NUCLEOTIDE SEQUENCE</scope>
    <source>
        <strain evidence="1">NCHU-NPUST-175</strain>
    </source>
</reference>
<dbReference type="EMBL" id="JBGNUJ010000002">
    <property type="protein sequence ID" value="KAL3963836.1"/>
    <property type="molecule type" value="Genomic_DNA"/>
</dbReference>
<protein>
    <submittedName>
        <fullName evidence="1">Uncharacterized protein</fullName>
    </submittedName>
</protein>
<gene>
    <name evidence="1" type="ORF">ACCO45_000840</name>
</gene>
<accession>A0ACC4E868</accession>
<name>A0ACC4E868_PURLI</name>
<comment type="caution">
    <text evidence="1">The sequence shown here is derived from an EMBL/GenBank/DDBJ whole genome shotgun (WGS) entry which is preliminary data.</text>
</comment>
<proteinExistence type="predicted"/>
<sequence length="81" mass="8495">MVGDLRAAQDRARASPRLGVQIRPNTAPATNGDGFAGGALSYPVAKQRMVSTRSGQTGDLRSTQSAGRDSPDARTTGPRRQ</sequence>
<keyword evidence="2" id="KW-1185">Reference proteome</keyword>
<evidence type="ECO:0000313" key="1">
    <source>
        <dbReference type="EMBL" id="KAL3963836.1"/>
    </source>
</evidence>
<dbReference type="Proteomes" id="UP001638806">
    <property type="component" value="Unassembled WGS sequence"/>
</dbReference>
<organism evidence="1 2">
    <name type="scientific">Purpureocillium lilacinum</name>
    <name type="common">Paecilomyces lilacinus</name>
    <dbReference type="NCBI Taxonomy" id="33203"/>
    <lineage>
        <taxon>Eukaryota</taxon>
        <taxon>Fungi</taxon>
        <taxon>Dikarya</taxon>
        <taxon>Ascomycota</taxon>
        <taxon>Pezizomycotina</taxon>
        <taxon>Sordariomycetes</taxon>
        <taxon>Hypocreomycetidae</taxon>
        <taxon>Hypocreales</taxon>
        <taxon>Ophiocordycipitaceae</taxon>
        <taxon>Purpureocillium</taxon>
    </lineage>
</organism>